<organism evidence="2 3">
    <name type="scientific">Vigna angularis var. angularis</name>
    <dbReference type="NCBI Taxonomy" id="157739"/>
    <lineage>
        <taxon>Eukaryota</taxon>
        <taxon>Viridiplantae</taxon>
        <taxon>Streptophyta</taxon>
        <taxon>Embryophyta</taxon>
        <taxon>Tracheophyta</taxon>
        <taxon>Spermatophyta</taxon>
        <taxon>Magnoliopsida</taxon>
        <taxon>eudicotyledons</taxon>
        <taxon>Gunneridae</taxon>
        <taxon>Pentapetalae</taxon>
        <taxon>rosids</taxon>
        <taxon>fabids</taxon>
        <taxon>Fabales</taxon>
        <taxon>Fabaceae</taxon>
        <taxon>Papilionoideae</taxon>
        <taxon>50 kb inversion clade</taxon>
        <taxon>NPAAA clade</taxon>
        <taxon>indigoferoid/millettioid clade</taxon>
        <taxon>Phaseoleae</taxon>
        <taxon>Vigna</taxon>
    </lineage>
</organism>
<feature type="transmembrane region" description="Helical" evidence="1">
    <location>
        <begin position="63"/>
        <end position="82"/>
    </location>
</feature>
<dbReference type="Proteomes" id="UP000291084">
    <property type="component" value="Chromosome 5"/>
</dbReference>
<dbReference type="EMBL" id="AP015038">
    <property type="protein sequence ID" value="BAT88944.1"/>
    <property type="molecule type" value="Genomic_DNA"/>
</dbReference>
<evidence type="ECO:0000313" key="3">
    <source>
        <dbReference type="Proteomes" id="UP000291084"/>
    </source>
</evidence>
<feature type="transmembrane region" description="Helical" evidence="1">
    <location>
        <begin position="20"/>
        <end position="43"/>
    </location>
</feature>
<name>A0A0S3S820_PHAAN</name>
<dbReference type="AlphaFoldDB" id="A0A0S3S820"/>
<keyword evidence="1" id="KW-0812">Transmembrane</keyword>
<keyword evidence="1" id="KW-0472">Membrane</keyword>
<reference evidence="2 3" key="1">
    <citation type="journal article" date="2015" name="Sci. Rep.">
        <title>The power of single molecule real-time sequencing technology in the de novo assembly of a eukaryotic genome.</title>
        <authorList>
            <person name="Sakai H."/>
            <person name="Naito K."/>
            <person name="Ogiso-Tanaka E."/>
            <person name="Takahashi Y."/>
            <person name="Iseki K."/>
            <person name="Muto C."/>
            <person name="Satou K."/>
            <person name="Teruya K."/>
            <person name="Shiroma A."/>
            <person name="Shimoji M."/>
            <person name="Hirano T."/>
            <person name="Itoh T."/>
            <person name="Kaga A."/>
            <person name="Tomooka N."/>
        </authorList>
    </citation>
    <scope>NUCLEOTIDE SEQUENCE [LARGE SCALE GENOMIC DNA]</scope>
    <source>
        <strain evidence="3">cv. Shumari</strain>
    </source>
</reference>
<evidence type="ECO:0000313" key="2">
    <source>
        <dbReference type="EMBL" id="BAT88944.1"/>
    </source>
</evidence>
<evidence type="ECO:0000256" key="1">
    <source>
        <dbReference type="SAM" id="Phobius"/>
    </source>
</evidence>
<gene>
    <name evidence="2" type="primary">Vigan.05G259200</name>
    <name evidence="2" type="ORF">VIGAN_05259200</name>
</gene>
<proteinExistence type="predicted"/>
<sequence length="136" mass="15207">EQTSGSCCLLAVCFLPKHNISLLASSSSLNVVFLYLGSSLNFLLSSLSPLHHFFFHSPPMFSALLRFSLFFWPCVVSLLSSASSPKKNILSFSLESMDREMFFSKHATPLPINKWQLDFQILLGPNQCFLCLLLAV</sequence>
<protein>
    <submittedName>
        <fullName evidence="2">Uncharacterized protein</fullName>
    </submittedName>
</protein>
<keyword evidence="3" id="KW-1185">Reference proteome</keyword>
<keyword evidence="1" id="KW-1133">Transmembrane helix</keyword>
<feature type="non-terminal residue" evidence="2">
    <location>
        <position position="1"/>
    </location>
</feature>
<accession>A0A0S3S820</accession>